<dbReference type="PANTHER" id="PTHR12825:SF0">
    <property type="entry name" value="VESICLE TRANSPORT PROTEIN SEC20"/>
    <property type="match status" value="1"/>
</dbReference>
<feature type="coiled-coil region" evidence="1">
    <location>
        <begin position="74"/>
        <end position="108"/>
    </location>
</feature>
<dbReference type="EMBL" id="JBGFUD010004008">
    <property type="protein sequence ID" value="MFH4979272.1"/>
    <property type="molecule type" value="Genomic_DNA"/>
</dbReference>
<comment type="caution">
    <text evidence="2">The sequence shown here is derived from an EMBL/GenBank/DDBJ whole genome shotgun (WGS) entry which is preliminary data.</text>
</comment>
<evidence type="ECO:0000313" key="2">
    <source>
        <dbReference type="EMBL" id="MFH4979272.1"/>
    </source>
</evidence>
<keyword evidence="1" id="KW-0175">Coiled coil</keyword>
<name>A0ABD6EJ84_9BILA</name>
<accession>A0ABD6EJ84</accession>
<dbReference type="InterPro" id="IPR005606">
    <property type="entry name" value="Sec20"/>
</dbReference>
<evidence type="ECO:0000256" key="1">
    <source>
        <dbReference type="SAM" id="Coils"/>
    </source>
</evidence>
<sequence length="220" mass="25407">MTALLKGERPDWIELRLWQQNLLKTDIAIKKKIEELGTLKDYSRKDVSDRVQEIKKKIIEFGTQIDSLDRITSKVKVQSERSELKNEVQEHKNELEKDRQLLRKTTVELYKNLDKQSREILMGNDELDIKDSEFRKRKKNINAVKEGSLKTTASLTSLLSRMSDQAKLSEESTATLILSSAVLGETEAEFTNLGTYVKSGGKLLRKYGRRKCRTEFCYCA</sequence>
<organism evidence="2 3">
    <name type="scientific">Gnathostoma spinigerum</name>
    <dbReference type="NCBI Taxonomy" id="75299"/>
    <lineage>
        <taxon>Eukaryota</taxon>
        <taxon>Metazoa</taxon>
        <taxon>Ecdysozoa</taxon>
        <taxon>Nematoda</taxon>
        <taxon>Chromadorea</taxon>
        <taxon>Rhabditida</taxon>
        <taxon>Spirurina</taxon>
        <taxon>Gnathostomatomorpha</taxon>
        <taxon>Gnathostomatoidea</taxon>
        <taxon>Gnathostomatidae</taxon>
        <taxon>Gnathostoma</taxon>
    </lineage>
</organism>
<dbReference type="PANTHER" id="PTHR12825">
    <property type="entry name" value="BNIP1-RELATED"/>
    <property type="match status" value="1"/>
</dbReference>
<dbReference type="AlphaFoldDB" id="A0ABD6EJ84"/>
<dbReference type="Proteomes" id="UP001608902">
    <property type="component" value="Unassembled WGS sequence"/>
</dbReference>
<protein>
    <submittedName>
        <fullName evidence="2">Uncharacterized protein</fullName>
    </submittedName>
</protein>
<proteinExistence type="predicted"/>
<gene>
    <name evidence="2" type="ORF">AB6A40_005981</name>
</gene>
<reference evidence="2 3" key="1">
    <citation type="submission" date="2024-08" db="EMBL/GenBank/DDBJ databases">
        <title>Gnathostoma spinigerum genome.</title>
        <authorList>
            <person name="Gonzalez-Bertolin B."/>
            <person name="Monzon S."/>
            <person name="Zaballos A."/>
            <person name="Jimenez P."/>
            <person name="Dekumyoy P."/>
            <person name="Varona S."/>
            <person name="Cuesta I."/>
            <person name="Sumanam S."/>
            <person name="Adisakwattana P."/>
            <person name="Gasser R.B."/>
            <person name="Hernandez-Gonzalez A."/>
            <person name="Young N.D."/>
            <person name="Perteguer M.J."/>
        </authorList>
    </citation>
    <scope>NUCLEOTIDE SEQUENCE [LARGE SCALE GENOMIC DNA]</scope>
    <source>
        <strain evidence="2">AL3</strain>
        <tissue evidence="2">Liver</tissue>
    </source>
</reference>
<keyword evidence="3" id="KW-1185">Reference proteome</keyword>
<evidence type="ECO:0000313" key="3">
    <source>
        <dbReference type="Proteomes" id="UP001608902"/>
    </source>
</evidence>